<feature type="region of interest" description="Disordered" evidence="2">
    <location>
        <begin position="108"/>
        <end position="148"/>
    </location>
</feature>
<accession>A0A1H9JQF9</accession>
<dbReference type="STRING" id="419940.SAMN05421824_2617"/>
<dbReference type="OrthoDB" id="1652165at2"/>
<organism evidence="4 5">
    <name type="scientific">Hyunsoonleella jejuensis</name>
    <dbReference type="NCBI Taxonomy" id="419940"/>
    <lineage>
        <taxon>Bacteria</taxon>
        <taxon>Pseudomonadati</taxon>
        <taxon>Bacteroidota</taxon>
        <taxon>Flavobacteriia</taxon>
        <taxon>Flavobacteriales</taxon>
        <taxon>Flavobacteriaceae</taxon>
    </lineage>
</organism>
<sequence length="242" mass="26278">ATPDCDDNDADEFPGQIWYIGVDNDNDTYFGSVSSVTACEQPVGYSLVAPATPDCDDNDADEFPGQTWYIGVDNDSDTYFGSVSSVTACEQPVGYSLVAPATPDCDDNDNTIYPGASEISNDGIDQDCDGVDSEDSNDGGDGGGSEDDITLEKEELEFQDIDVTPNPFGNNINITLPLSFSNTEFSIQIFDINGRLVINRKYSSSNNKIRVDGLDKLDQAPYIIKIINTETGFSMMKQLIKF</sequence>
<gene>
    <name evidence="4" type="ORF">SAMN05421824_2617</name>
</gene>
<evidence type="ECO:0000313" key="4">
    <source>
        <dbReference type="EMBL" id="SEQ89066.1"/>
    </source>
</evidence>
<name>A0A1H9JQF9_9FLAO</name>
<dbReference type="Pfam" id="PF18962">
    <property type="entry name" value="Por_Secre_tail"/>
    <property type="match status" value="1"/>
</dbReference>
<feature type="compositionally biased region" description="Acidic residues" evidence="2">
    <location>
        <begin position="124"/>
        <end position="148"/>
    </location>
</feature>
<feature type="domain" description="Secretion system C-terminal sorting" evidence="3">
    <location>
        <begin position="165"/>
        <end position="233"/>
    </location>
</feature>
<evidence type="ECO:0000313" key="5">
    <source>
        <dbReference type="Proteomes" id="UP000198999"/>
    </source>
</evidence>
<dbReference type="Proteomes" id="UP000198999">
    <property type="component" value="Unassembled WGS sequence"/>
</dbReference>
<dbReference type="AlphaFoldDB" id="A0A1H9JQF9"/>
<dbReference type="NCBIfam" id="TIGR04183">
    <property type="entry name" value="Por_Secre_tail"/>
    <property type="match status" value="1"/>
</dbReference>
<dbReference type="InterPro" id="IPR021655">
    <property type="entry name" value="Put_metal-bd"/>
</dbReference>
<evidence type="ECO:0000259" key="3">
    <source>
        <dbReference type="Pfam" id="PF18962"/>
    </source>
</evidence>
<dbReference type="RefSeq" id="WP_143064777.1">
    <property type="nucleotide sequence ID" value="NZ_FOFN01000003.1"/>
</dbReference>
<dbReference type="Pfam" id="PF11617">
    <property type="entry name" value="Cu-binding_MopE"/>
    <property type="match status" value="3"/>
</dbReference>
<proteinExistence type="predicted"/>
<dbReference type="EMBL" id="FOFN01000003">
    <property type="protein sequence ID" value="SEQ89066.1"/>
    <property type="molecule type" value="Genomic_DNA"/>
</dbReference>
<protein>
    <submittedName>
        <fullName evidence="4">Por secretion system C-terminal sorting domain-containing protein</fullName>
    </submittedName>
</protein>
<keyword evidence="1" id="KW-0732">Signal</keyword>
<keyword evidence="5" id="KW-1185">Reference proteome</keyword>
<dbReference type="InterPro" id="IPR026444">
    <property type="entry name" value="Secre_tail"/>
</dbReference>
<feature type="non-terminal residue" evidence="4">
    <location>
        <position position="1"/>
    </location>
</feature>
<reference evidence="4 5" key="1">
    <citation type="submission" date="2016-10" db="EMBL/GenBank/DDBJ databases">
        <authorList>
            <person name="de Groot N.N."/>
        </authorList>
    </citation>
    <scope>NUCLEOTIDE SEQUENCE [LARGE SCALE GENOMIC DNA]</scope>
    <source>
        <strain evidence="4 5">DSM 21035</strain>
    </source>
</reference>
<evidence type="ECO:0000256" key="1">
    <source>
        <dbReference type="ARBA" id="ARBA00022729"/>
    </source>
</evidence>
<evidence type="ECO:0000256" key="2">
    <source>
        <dbReference type="SAM" id="MobiDB-lite"/>
    </source>
</evidence>